<name>A0ACC0L335_RHOML</name>
<dbReference type="EMBL" id="CM046400">
    <property type="protein sequence ID" value="KAI8522578.1"/>
    <property type="molecule type" value="Genomic_DNA"/>
</dbReference>
<evidence type="ECO:0000313" key="1">
    <source>
        <dbReference type="EMBL" id="KAI8522578.1"/>
    </source>
</evidence>
<keyword evidence="2" id="KW-1185">Reference proteome</keyword>
<dbReference type="Proteomes" id="UP001062846">
    <property type="component" value="Chromosome 13"/>
</dbReference>
<sequence>MTGRTLDITEPQEPNSQLCIGLGIEAIIAAGIDHERILSGRAVFMFLLGLHETMLYWWRVVVKPVGDRVFDEADMLLCGSFKNQVIRLINLFCFDKKLLSRTTKAVVEKPEDSCSDSLIGSEFQDDKDLRTDLNLPEEEGAEDDTVLEELTEGIDVKCTKRKDWRKVRKNYERSKQYIFVAATLSVNGKQTAGGVLKRMLSEASWISGHYLHHHNPRCPLIS</sequence>
<accession>A0ACC0L335</accession>
<gene>
    <name evidence="1" type="ORF">RHMOL_Rhmol13G0007600</name>
</gene>
<reference evidence="1" key="1">
    <citation type="submission" date="2022-02" db="EMBL/GenBank/DDBJ databases">
        <title>Plant Genome Project.</title>
        <authorList>
            <person name="Zhang R.-G."/>
        </authorList>
    </citation>
    <scope>NUCLEOTIDE SEQUENCE</scope>
    <source>
        <strain evidence="1">AT1</strain>
    </source>
</reference>
<protein>
    <submittedName>
        <fullName evidence="1">Uncharacterized protein</fullName>
    </submittedName>
</protein>
<comment type="caution">
    <text evidence="1">The sequence shown here is derived from an EMBL/GenBank/DDBJ whole genome shotgun (WGS) entry which is preliminary data.</text>
</comment>
<organism evidence="1 2">
    <name type="scientific">Rhododendron molle</name>
    <name type="common">Chinese azalea</name>
    <name type="synonym">Azalea mollis</name>
    <dbReference type="NCBI Taxonomy" id="49168"/>
    <lineage>
        <taxon>Eukaryota</taxon>
        <taxon>Viridiplantae</taxon>
        <taxon>Streptophyta</taxon>
        <taxon>Embryophyta</taxon>
        <taxon>Tracheophyta</taxon>
        <taxon>Spermatophyta</taxon>
        <taxon>Magnoliopsida</taxon>
        <taxon>eudicotyledons</taxon>
        <taxon>Gunneridae</taxon>
        <taxon>Pentapetalae</taxon>
        <taxon>asterids</taxon>
        <taxon>Ericales</taxon>
        <taxon>Ericaceae</taxon>
        <taxon>Ericoideae</taxon>
        <taxon>Rhodoreae</taxon>
        <taxon>Rhododendron</taxon>
    </lineage>
</organism>
<proteinExistence type="predicted"/>
<evidence type="ECO:0000313" key="2">
    <source>
        <dbReference type="Proteomes" id="UP001062846"/>
    </source>
</evidence>